<dbReference type="Gene3D" id="3.40.1790.10">
    <property type="entry name" value="Indigoidine synthase domain"/>
    <property type="match status" value="1"/>
</dbReference>
<evidence type="ECO:0000256" key="4">
    <source>
        <dbReference type="ARBA" id="ARBA00023239"/>
    </source>
</evidence>
<accession>A0AAF3J4Z6</accession>
<keyword evidence="5" id="KW-0326">Glycosidase</keyword>
<dbReference type="GO" id="GO:0005737">
    <property type="term" value="C:cytoplasm"/>
    <property type="evidence" value="ECO:0007669"/>
    <property type="project" value="TreeGrafter"/>
</dbReference>
<dbReference type="Pfam" id="PF04227">
    <property type="entry name" value="Indigoidine_A"/>
    <property type="match status" value="1"/>
</dbReference>
<dbReference type="SUPFAM" id="SSF110581">
    <property type="entry name" value="Indigoidine synthase A-like"/>
    <property type="match status" value="1"/>
</dbReference>
<evidence type="ECO:0000313" key="6">
    <source>
        <dbReference type="Proteomes" id="UP000887575"/>
    </source>
</evidence>
<proteinExistence type="inferred from homology"/>
<evidence type="ECO:0000256" key="5">
    <source>
        <dbReference type="ARBA" id="ARBA00023295"/>
    </source>
</evidence>
<dbReference type="GO" id="GO:0004730">
    <property type="term" value="F:pseudouridylate synthase activity"/>
    <property type="evidence" value="ECO:0007669"/>
    <property type="project" value="InterPro"/>
</dbReference>
<dbReference type="Proteomes" id="UP000887575">
    <property type="component" value="Unassembled WGS sequence"/>
</dbReference>
<sequence length="366" mass="39441">MNPFRRLFSIQSTSSASYLKINEQVKQALFEKKGVVALESTIIAHGMPYPTNLNTGHELEEIIRSEGAVPATIAIMDKKIHIGLSERKMERIAKSKDALKVSRRDIAKCLAMNSVGATTVASTMWAAHQAGIRVFATGGIGGVHRYADQTFDISADLQELATTPVTVVCAGVKSILDIPKTVEYLETHSVNTIVYSEKNAFPAFFTQESGSKGQFNTKDLEKVARIIETSKQLGLPAGTILACPIPLEHCGDGRLIEEAIQQALEEAKAENITGQAATPFLLSRVKELTGGKSLEANVALVKNNARIAARLAKILAERSSSPAPSGTICFAPPKKIQEAKKKPRVVTLGAAICDFEAITQENVQVC</sequence>
<dbReference type="PANTHER" id="PTHR42909:SF1">
    <property type="entry name" value="CARBOHYDRATE KINASE PFKB DOMAIN-CONTAINING PROTEIN"/>
    <property type="match status" value="1"/>
</dbReference>
<evidence type="ECO:0000256" key="2">
    <source>
        <dbReference type="ARBA" id="ARBA00022801"/>
    </source>
</evidence>
<evidence type="ECO:0000313" key="7">
    <source>
        <dbReference type="WBParaSite" id="MBELARI_LOCUS16526"/>
    </source>
</evidence>
<dbReference type="InterPro" id="IPR007342">
    <property type="entry name" value="PsuG"/>
</dbReference>
<organism evidence="6 7">
    <name type="scientific">Mesorhabditis belari</name>
    <dbReference type="NCBI Taxonomy" id="2138241"/>
    <lineage>
        <taxon>Eukaryota</taxon>
        <taxon>Metazoa</taxon>
        <taxon>Ecdysozoa</taxon>
        <taxon>Nematoda</taxon>
        <taxon>Chromadorea</taxon>
        <taxon>Rhabditida</taxon>
        <taxon>Rhabditina</taxon>
        <taxon>Rhabditomorpha</taxon>
        <taxon>Rhabditoidea</taxon>
        <taxon>Rhabditidae</taxon>
        <taxon>Mesorhabditinae</taxon>
        <taxon>Mesorhabditis</taxon>
    </lineage>
</organism>
<keyword evidence="2" id="KW-0378">Hydrolase</keyword>
<dbReference type="AlphaFoldDB" id="A0AAF3J4Z6"/>
<keyword evidence="4" id="KW-0456">Lyase</keyword>
<dbReference type="WBParaSite" id="MBELARI_LOCUS16526">
    <property type="protein sequence ID" value="MBELARI_LOCUS16526"/>
    <property type="gene ID" value="MBELARI_LOCUS16526"/>
</dbReference>
<protein>
    <submittedName>
        <fullName evidence="7">Pseudouridine-5'-phosphate glycosidase</fullName>
    </submittedName>
</protein>
<keyword evidence="6" id="KW-1185">Reference proteome</keyword>
<reference evidence="7" key="1">
    <citation type="submission" date="2024-02" db="UniProtKB">
        <authorList>
            <consortium name="WormBaseParasite"/>
        </authorList>
    </citation>
    <scope>IDENTIFICATION</scope>
</reference>
<dbReference type="PANTHER" id="PTHR42909">
    <property type="entry name" value="ZGC:136858"/>
    <property type="match status" value="1"/>
</dbReference>
<dbReference type="GO" id="GO:0016798">
    <property type="term" value="F:hydrolase activity, acting on glycosyl bonds"/>
    <property type="evidence" value="ECO:0007669"/>
    <property type="project" value="UniProtKB-KW"/>
</dbReference>
<evidence type="ECO:0000256" key="1">
    <source>
        <dbReference type="ARBA" id="ARBA00022723"/>
    </source>
</evidence>
<keyword evidence="1" id="KW-0479">Metal-binding</keyword>
<keyword evidence="3" id="KW-0464">Manganese</keyword>
<dbReference type="HAMAP" id="MF_01876">
    <property type="entry name" value="PsiMP_glycosidase"/>
    <property type="match status" value="1"/>
</dbReference>
<evidence type="ECO:0000256" key="3">
    <source>
        <dbReference type="ARBA" id="ARBA00023211"/>
    </source>
</evidence>
<name>A0AAF3J4Z6_9BILA</name>
<dbReference type="InterPro" id="IPR022830">
    <property type="entry name" value="Indigdn_synthA-like"/>
</dbReference>
<dbReference type="GO" id="GO:0046872">
    <property type="term" value="F:metal ion binding"/>
    <property type="evidence" value="ECO:0007669"/>
    <property type="project" value="UniProtKB-KW"/>
</dbReference>